<reference evidence="2 3" key="1">
    <citation type="submission" date="2020-08" db="EMBL/GenBank/DDBJ databases">
        <title>Genomic Encyclopedia of Type Strains, Phase IV (KMG-IV): sequencing the most valuable type-strain genomes for metagenomic binning, comparative biology and taxonomic classification.</title>
        <authorList>
            <person name="Goeker M."/>
        </authorList>
    </citation>
    <scope>NUCLEOTIDE SEQUENCE [LARGE SCALE GENOMIC DNA]</scope>
    <source>
        <strain evidence="2 3">DSM 25895</strain>
    </source>
</reference>
<comment type="caution">
    <text evidence="2">The sequence shown here is derived from an EMBL/GenBank/DDBJ whole genome shotgun (WGS) entry which is preliminary data.</text>
</comment>
<organism evidence="2 3">
    <name type="scientific">Neoroseomonas alkaliterrae</name>
    <dbReference type="NCBI Taxonomy" id="1452450"/>
    <lineage>
        <taxon>Bacteria</taxon>
        <taxon>Pseudomonadati</taxon>
        <taxon>Pseudomonadota</taxon>
        <taxon>Alphaproteobacteria</taxon>
        <taxon>Acetobacterales</taxon>
        <taxon>Acetobacteraceae</taxon>
        <taxon>Neoroseomonas</taxon>
    </lineage>
</organism>
<feature type="domain" description="Thioesterase" evidence="1">
    <location>
        <begin position="41"/>
        <end position="136"/>
    </location>
</feature>
<accession>A0A840XUX2</accession>
<dbReference type="SUPFAM" id="SSF53474">
    <property type="entry name" value="alpha/beta-Hydrolases"/>
    <property type="match status" value="1"/>
</dbReference>
<dbReference type="AlphaFoldDB" id="A0A840XUX2"/>
<dbReference type="Proteomes" id="UP000562254">
    <property type="component" value="Unassembled WGS sequence"/>
</dbReference>
<dbReference type="InterPro" id="IPR001031">
    <property type="entry name" value="Thioesterase"/>
</dbReference>
<dbReference type="Gene3D" id="3.40.50.1820">
    <property type="entry name" value="alpha/beta hydrolase"/>
    <property type="match status" value="1"/>
</dbReference>
<keyword evidence="3" id="KW-1185">Reference proteome</keyword>
<sequence length="221" mass="23873">MPDDIRTRMNRPSHPLRRRPALLLLPALAACGTARPPHPAPAARGRVVLFRGLLNLFSTGIDVLAASLRQAGWSATTHNHSAWRGLADRTAAEARDGGLPRPLVVIGHSFGADAAILFTGRLGARGIATDLLVTFDPSWILAVPRGPRRVLNFHQDRDGYSRRLQPENGFDGTIENRLVNGHSHLSIEKDPALHRLVLDRLAVLDGARVAPARPPGATAGR</sequence>
<name>A0A840XUX2_9PROT</name>
<evidence type="ECO:0000313" key="3">
    <source>
        <dbReference type="Proteomes" id="UP000562254"/>
    </source>
</evidence>
<evidence type="ECO:0000259" key="1">
    <source>
        <dbReference type="Pfam" id="PF00975"/>
    </source>
</evidence>
<proteinExistence type="predicted"/>
<gene>
    <name evidence="2" type="ORF">FHS88_000057</name>
</gene>
<dbReference type="InterPro" id="IPR029058">
    <property type="entry name" value="AB_hydrolase_fold"/>
</dbReference>
<protein>
    <recommendedName>
        <fullName evidence="1">Thioesterase domain-containing protein</fullName>
    </recommendedName>
</protein>
<evidence type="ECO:0000313" key="2">
    <source>
        <dbReference type="EMBL" id="MBB5687947.1"/>
    </source>
</evidence>
<dbReference type="PROSITE" id="PS51257">
    <property type="entry name" value="PROKAR_LIPOPROTEIN"/>
    <property type="match status" value="1"/>
</dbReference>
<dbReference type="Pfam" id="PF00975">
    <property type="entry name" value="Thioesterase"/>
    <property type="match status" value="1"/>
</dbReference>
<dbReference type="RefSeq" id="WP_184480097.1">
    <property type="nucleotide sequence ID" value="NZ_JAAEDJ010000089.1"/>
</dbReference>
<dbReference type="EMBL" id="JACIJE010000001">
    <property type="protein sequence ID" value="MBB5687947.1"/>
    <property type="molecule type" value="Genomic_DNA"/>
</dbReference>